<dbReference type="EMBL" id="ATMH01008528">
    <property type="protein sequence ID" value="EPY21476.1"/>
    <property type="molecule type" value="Genomic_DNA"/>
</dbReference>
<keyword evidence="2 9" id="KW-0489">Methyltransferase</keyword>
<gene>
    <name evidence="9" type="ORF">STCU_08528</name>
</gene>
<dbReference type="GO" id="GO:0005634">
    <property type="term" value="C:nucleus"/>
    <property type="evidence" value="ECO:0007669"/>
    <property type="project" value="TreeGrafter"/>
</dbReference>
<dbReference type="Pfam" id="PF03919">
    <property type="entry name" value="mRNA_cap_C"/>
    <property type="match status" value="1"/>
</dbReference>
<sequence>MKSCSSLDSFCNDFPGTCSKVTWEWCQYVHCRQHGDFDALADVWSRCTTSASEPQETKDMLCFLLRRETKNNVAFPGPLCSPLRRSDLPMLRSEPYLVTERSDGVRVIVASMVVEHFPCWKVVRVEGEPYVDMKPSLTDILNLEGARQRLPEKKELFVCGEAFTLSVEHEEEEEEDGARLYALTRDGAPKIFMRRCMAERQFSYFFDRTMDIVYLFHQEYKTRHFKSFLLDGELMYLYKSECAEDRDESVGTFHAALGFFDLFSYSTTTAAYLGVNMRDEKVTDRIAVLRDICVALHQEPGSTFWFCKEMWPIEQLADCLSRIVRRNRSDDDQSPYYVFSRDKNMYSLNDGFIFTPVIFPITEGASATQLKWKWLHMLSVDWLITPSSSREDEYKVSVYFHKKNFGHREDVSRHWVWHSSLRVLNPHMLDVRPTESVVAECTYDVTTGHWCIERLRQDKKVANSVVTVISVFECLAEALTLTSLTSALPRAASECIPSFSHLEARGTESGADGIPDGVHLSHKHRCAKMTVRAVKNLTGNHTLMLSSYTPREDNMNPIPFPVCNVEQRGALFDLPAVTDGSCIKNLLYIALGNAGGSEAWSDFVVEAFYDGFKGKWVIVNLHPRGDNKECTFSSVLQHLSWVMQLGGGDRACRYIPHKAAHLPRLVLPSCALPETHMTNEHYASKARELSDKTGKRSNLRVFNNWIKSVLIHAAVNLVKGAAHAPAPPLVVLDVCCGRGGDLPKWKMYSPQFVFMTDSSLDCVGEAAARYSTGHGSTKTARRQHSFDAHFAVFDAFDAHGGKGGLREKIHSLVRRKKMTFNIVSCQFSMHYGCYSKERLAYFVECVASALGTGGLFIGTTVSDEELLRRFKAQQSLSFGNSVYKVTFLPESIACLEHVSDNNSVELQYGIAYQTSVEDSVSNLSEYIVPWRSFTELCEAHHLVLVDSFSFESYYAKHVTTPYGQELLERVLQLKRSRTGDRTFKLTDDEKEAIGIYRGFVFRKVAASH</sequence>
<evidence type="ECO:0000256" key="2">
    <source>
        <dbReference type="ARBA" id="ARBA00022603"/>
    </source>
</evidence>
<evidence type="ECO:0000313" key="9">
    <source>
        <dbReference type="EMBL" id="EPY21476.1"/>
    </source>
</evidence>
<comment type="caution">
    <text evidence="9">The sequence shown here is derived from an EMBL/GenBank/DDBJ whole genome shotgun (WGS) entry which is preliminary data.</text>
</comment>
<dbReference type="PANTHER" id="PTHR12189:SF2">
    <property type="entry name" value="MRNA CAP GUANINE-N7 METHYLTRANSFERASE"/>
    <property type="match status" value="1"/>
</dbReference>
<dbReference type="InterPro" id="IPR012340">
    <property type="entry name" value="NA-bd_OB-fold"/>
</dbReference>
<evidence type="ECO:0000256" key="7">
    <source>
        <dbReference type="ARBA" id="ARBA00044712"/>
    </source>
</evidence>
<dbReference type="EC" id="2.1.1.56" evidence="1"/>
<dbReference type="GO" id="GO:0003723">
    <property type="term" value="F:RNA binding"/>
    <property type="evidence" value="ECO:0007669"/>
    <property type="project" value="UniProtKB-KW"/>
</dbReference>
<reference evidence="9 10" key="1">
    <citation type="journal article" date="2013" name="PLoS ONE">
        <title>Predicting the Proteins of Angomonas deanei, Strigomonas culicis and Their Respective Endosymbionts Reveals New Aspects of the Trypanosomatidae Family.</title>
        <authorList>
            <person name="Motta M.C."/>
            <person name="Martins A.C."/>
            <person name="de Souza S.S."/>
            <person name="Catta-Preta C.M."/>
            <person name="Silva R."/>
            <person name="Klein C.C."/>
            <person name="de Almeida L.G."/>
            <person name="de Lima Cunha O."/>
            <person name="Ciapina L.P."/>
            <person name="Brocchi M."/>
            <person name="Colabardini A.C."/>
            <person name="de Araujo Lima B."/>
            <person name="Machado C.R."/>
            <person name="de Almeida Soares C.M."/>
            <person name="Probst C.M."/>
            <person name="de Menezes C.B."/>
            <person name="Thompson C.E."/>
            <person name="Bartholomeu D.C."/>
            <person name="Gradia D.F."/>
            <person name="Pavoni D.P."/>
            <person name="Grisard E.C."/>
            <person name="Fantinatti-Garboggini F."/>
            <person name="Marchini F.K."/>
            <person name="Rodrigues-Luiz G.F."/>
            <person name="Wagner G."/>
            <person name="Goldman G.H."/>
            <person name="Fietto J.L."/>
            <person name="Elias M.C."/>
            <person name="Goldman M.H."/>
            <person name="Sagot M.F."/>
            <person name="Pereira M."/>
            <person name="Stoco P.H."/>
            <person name="de Mendonca-Neto R.P."/>
            <person name="Teixeira S.M."/>
            <person name="Maciel T.E."/>
            <person name="de Oliveira Mendes T.A."/>
            <person name="Urmenyi T.P."/>
            <person name="de Souza W."/>
            <person name="Schenkman S."/>
            <person name="de Vasconcelos A.T."/>
        </authorList>
    </citation>
    <scope>NUCLEOTIDE SEQUENCE [LARGE SCALE GENOMIC DNA]</scope>
</reference>
<dbReference type="SUPFAM" id="SSF56091">
    <property type="entry name" value="DNA ligase/mRNA capping enzyme, catalytic domain"/>
    <property type="match status" value="1"/>
</dbReference>
<dbReference type="SUPFAM" id="SSF50249">
    <property type="entry name" value="Nucleic acid-binding proteins"/>
    <property type="match status" value="1"/>
</dbReference>
<dbReference type="GO" id="GO:0004482">
    <property type="term" value="F:mRNA 5'-cap (guanine-N7-)-methyltransferase activity"/>
    <property type="evidence" value="ECO:0007669"/>
    <property type="project" value="UniProtKB-EC"/>
</dbReference>
<dbReference type="OrthoDB" id="10248867at2759"/>
<dbReference type="SUPFAM" id="SSF53335">
    <property type="entry name" value="S-adenosyl-L-methionine-dependent methyltransferases"/>
    <property type="match status" value="1"/>
</dbReference>
<feature type="domain" description="MRNA cap 0 methyltransferase" evidence="8">
    <location>
        <begin position="694"/>
        <end position="1004"/>
    </location>
</feature>
<accession>S9V3H6</accession>
<evidence type="ECO:0000256" key="1">
    <source>
        <dbReference type="ARBA" id="ARBA00011926"/>
    </source>
</evidence>
<dbReference type="InterPro" id="IPR013846">
    <property type="entry name" value="mRNA_cap_enzyme_C"/>
</dbReference>
<keyword evidence="3 9" id="KW-0808">Transferase</keyword>
<evidence type="ECO:0000256" key="3">
    <source>
        <dbReference type="ARBA" id="ARBA00022679"/>
    </source>
</evidence>
<dbReference type="InterPro" id="IPR039753">
    <property type="entry name" value="RG7MT1"/>
</dbReference>
<evidence type="ECO:0000256" key="4">
    <source>
        <dbReference type="ARBA" id="ARBA00022691"/>
    </source>
</evidence>
<keyword evidence="6" id="KW-0506">mRNA capping</keyword>
<proteinExistence type="predicted"/>
<protein>
    <recommendedName>
        <fullName evidence="1">mRNA (guanine-N(7))-methyltransferase</fullName>
        <ecNumber evidence="1">2.1.1.56</ecNumber>
    </recommendedName>
</protein>
<dbReference type="InterPro" id="IPR004971">
    <property type="entry name" value="mRNA_G-N7_MeTrfase_dom"/>
</dbReference>
<dbReference type="PANTHER" id="PTHR12189">
    <property type="entry name" value="MRNA GUANINE-7- METHYLTRANSFERASE"/>
    <property type="match status" value="1"/>
</dbReference>
<keyword evidence="10" id="KW-1185">Reference proteome</keyword>
<keyword evidence="6" id="KW-0507">mRNA processing</keyword>
<dbReference type="PROSITE" id="PS51562">
    <property type="entry name" value="RNA_CAP0_MT"/>
    <property type="match status" value="1"/>
</dbReference>
<dbReference type="InterPro" id="IPR029063">
    <property type="entry name" value="SAM-dependent_MTases_sf"/>
</dbReference>
<dbReference type="AlphaFoldDB" id="S9V3H6"/>
<evidence type="ECO:0000259" key="8">
    <source>
        <dbReference type="PROSITE" id="PS51562"/>
    </source>
</evidence>
<organism evidence="9 10">
    <name type="scientific">Strigomonas culicis</name>
    <dbReference type="NCBI Taxonomy" id="28005"/>
    <lineage>
        <taxon>Eukaryota</taxon>
        <taxon>Discoba</taxon>
        <taxon>Euglenozoa</taxon>
        <taxon>Kinetoplastea</taxon>
        <taxon>Metakinetoplastina</taxon>
        <taxon>Trypanosomatida</taxon>
        <taxon>Trypanosomatidae</taxon>
        <taxon>Strigomonadinae</taxon>
        <taxon>Strigomonas</taxon>
    </lineage>
</organism>
<dbReference type="Pfam" id="PF03291">
    <property type="entry name" value="mRNA_G-N7_MeTrfase"/>
    <property type="match status" value="1"/>
</dbReference>
<dbReference type="Gene3D" id="3.40.50.150">
    <property type="entry name" value="Vaccinia Virus protein VP39"/>
    <property type="match status" value="1"/>
</dbReference>
<dbReference type="Gene3D" id="2.40.50.140">
    <property type="entry name" value="Nucleic acid-binding proteins"/>
    <property type="match status" value="1"/>
</dbReference>
<comment type="catalytic activity">
    <reaction evidence="7">
        <text>a 5'-end (5'-triphosphoguanosine)-ribonucleoside in mRNA + S-adenosyl-L-methionine = a 5'-end (N(7)-methyl 5'-triphosphoguanosine)-ribonucleoside in mRNA + S-adenosyl-L-homocysteine</text>
        <dbReference type="Rhea" id="RHEA:67008"/>
        <dbReference type="Rhea" id="RHEA-COMP:17166"/>
        <dbReference type="Rhea" id="RHEA-COMP:17167"/>
        <dbReference type="ChEBI" id="CHEBI:57856"/>
        <dbReference type="ChEBI" id="CHEBI:59789"/>
        <dbReference type="ChEBI" id="CHEBI:156461"/>
        <dbReference type="ChEBI" id="CHEBI:167617"/>
        <dbReference type="EC" id="2.1.1.56"/>
    </reaction>
</comment>
<dbReference type="Proteomes" id="UP000015354">
    <property type="component" value="Unassembled WGS sequence"/>
</dbReference>
<dbReference type="Gene3D" id="3.30.470.30">
    <property type="entry name" value="DNA ligase/mRNA capping enzyme"/>
    <property type="match status" value="2"/>
</dbReference>
<evidence type="ECO:0000256" key="6">
    <source>
        <dbReference type="ARBA" id="ARBA00023042"/>
    </source>
</evidence>
<keyword evidence="5" id="KW-0694">RNA-binding</keyword>
<name>S9V3H6_9TRYP</name>
<evidence type="ECO:0000313" key="10">
    <source>
        <dbReference type="Proteomes" id="UP000015354"/>
    </source>
</evidence>
<evidence type="ECO:0000256" key="5">
    <source>
        <dbReference type="ARBA" id="ARBA00022884"/>
    </source>
</evidence>
<keyword evidence="4" id="KW-0949">S-adenosyl-L-methionine</keyword>